<dbReference type="AlphaFoldDB" id="A0A0S7YG24"/>
<protein>
    <recommendedName>
        <fullName evidence="10">SLC41A/MgtE integral membrane domain-containing protein</fullName>
    </recommendedName>
</protein>
<keyword evidence="8 9" id="KW-0472">Membrane</keyword>
<evidence type="ECO:0000256" key="5">
    <source>
        <dbReference type="ARBA" id="ARBA00022842"/>
    </source>
</evidence>
<dbReference type="Pfam" id="PF01769">
    <property type="entry name" value="MgtE"/>
    <property type="match status" value="2"/>
</dbReference>
<dbReference type="InterPro" id="IPR036739">
    <property type="entry name" value="SLC41_membr_dom_sf"/>
</dbReference>
<evidence type="ECO:0000259" key="10">
    <source>
        <dbReference type="Pfam" id="PF01769"/>
    </source>
</evidence>
<comment type="subcellular location">
    <subcellularLocation>
        <location evidence="1">Membrane</location>
        <topology evidence="1">Multi-pass membrane protein</topology>
    </subcellularLocation>
</comment>
<feature type="transmembrane region" description="Helical" evidence="9">
    <location>
        <begin position="21"/>
        <end position="39"/>
    </location>
</feature>
<dbReference type="InterPro" id="IPR045349">
    <property type="entry name" value="SLC41A1-3"/>
</dbReference>
<evidence type="ECO:0000256" key="7">
    <source>
        <dbReference type="ARBA" id="ARBA00023065"/>
    </source>
</evidence>
<reference evidence="11 12" key="1">
    <citation type="journal article" date="2015" name="Microbiome">
        <title>Genomic resolution of linkages in carbon, nitrogen, and sulfur cycling among widespread estuary sediment bacteria.</title>
        <authorList>
            <person name="Baker B.J."/>
            <person name="Lazar C.S."/>
            <person name="Teske A.P."/>
            <person name="Dick G.J."/>
        </authorList>
    </citation>
    <scope>NUCLEOTIDE SEQUENCE [LARGE SCALE GENOMIC DNA]</scope>
    <source>
        <strain evidence="11">DG_78</strain>
    </source>
</reference>
<sequence length="398" mass="42835">MPRRKKRKRRQNILSKVLKEATPLLLLTIVGGVFAGSVLGKMKDVLVIIPGVFVLVPAILGLRGNIGVAFGSRLSTLLHLGLMKPSVKLTSLLLNNILGAFSLSFSFSALFGILAHGLCLLLGLPSAGITKLTLIGLMCGVFSSLIMIPFTTVLTFFSFRKGVDPDDVISPAIAVLGDGVAMIAIFVAATIVQKLSLPDMSLLIIALLVVKESFPSRYRFFRIFLESSPVVVICGLLGIGAGLYLHYHQHDFGAAPYLLVLLPQLISKVGSIGSISGMRLTSGLYIGQVRPFSWNKFVWQNIVAALLLSLILVIPIALVTYLAAFVLRVGEPVFFVLFIITFIGMVPLSFGASLLSFLIASLAKRIHLDPSNVVAPLITSLGDVSGIFLFVLLLQFFT</sequence>
<dbReference type="InterPro" id="IPR006667">
    <property type="entry name" value="SLC41_membr_dom"/>
</dbReference>
<keyword evidence="6 9" id="KW-1133">Transmembrane helix</keyword>
<evidence type="ECO:0000313" key="11">
    <source>
        <dbReference type="EMBL" id="KPJ73600.1"/>
    </source>
</evidence>
<evidence type="ECO:0000256" key="8">
    <source>
        <dbReference type="ARBA" id="ARBA00023136"/>
    </source>
</evidence>
<dbReference type="GO" id="GO:0016020">
    <property type="term" value="C:membrane"/>
    <property type="evidence" value="ECO:0007669"/>
    <property type="project" value="UniProtKB-SubCell"/>
</dbReference>
<feature type="transmembrane region" description="Helical" evidence="9">
    <location>
        <begin position="223"/>
        <end position="245"/>
    </location>
</feature>
<keyword evidence="7" id="KW-0406">Ion transport</keyword>
<dbReference type="SUPFAM" id="SSF161093">
    <property type="entry name" value="MgtE membrane domain-like"/>
    <property type="match status" value="2"/>
</dbReference>
<feature type="transmembrane region" description="Helical" evidence="9">
    <location>
        <begin position="373"/>
        <end position="397"/>
    </location>
</feature>
<accession>A0A0S7YG24</accession>
<evidence type="ECO:0000256" key="2">
    <source>
        <dbReference type="ARBA" id="ARBA00009749"/>
    </source>
</evidence>
<feature type="transmembrane region" description="Helical" evidence="9">
    <location>
        <begin position="134"/>
        <end position="157"/>
    </location>
</feature>
<feature type="domain" description="SLC41A/MgtE integral membrane" evidence="10">
    <location>
        <begin position="263"/>
        <end position="392"/>
    </location>
</feature>
<dbReference type="PANTHER" id="PTHR16228">
    <property type="entry name" value="DIVALENT CATION TRANSPORTER SOLUTE CARRIER FAMILY 41"/>
    <property type="match status" value="1"/>
</dbReference>
<keyword evidence="5" id="KW-0460">Magnesium</keyword>
<dbReference type="EMBL" id="LJNI01000031">
    <property type="protein sequence ID" value="KPJ73600.1"/>
    <property type="molecule type" value="Genomic_DNA"/>
</dbReference>
<evidence type="ECO:0000256" key="9">
    <source>
        <dbReference type="SAM" id="Phobius"/>
    </source>
</evidence>
<evidence type="ECO:0000256" key="6">
    <source>
        <dbReference type="ARBA" id="ARBA00022989"/>
    </source>
</evidence>
<evidence type="ECO:0000313" key="12">
    <source>
        <dbReference type="Proteomes" id="UP000051012"/>
    </source>
</evidence>
<dbReference type="PANTHER" id="PTHR16228:SF7">
    <property type="entry name" value="SLC41A_MGTE INTEGRAL MEMBRANE DOMAIN-CONTAINING PROTEIN"/>
    <property type="match status" value="1"/>
</dbReference>
<evidence type="ECO:0000256" key="3">
    <source>
        <dbReference type="ARBA" id="ARBA00022448"/>
    </source>
</evidence>
<feature type="transmembrane region" description="Helical" evidence="9">
    <location>
        <begin position="333"/>
        <end position="361"/>
    </location>
</feature>
<feature type="transmembrane region" description="Helical" evidence="9">
    <location>
        <begin position="92"/>
        <end position="114"/>
    </location>
</feature>
<comment type="similarity">
    <text evidence="2">Belongs to the SLC41A transporter family.</text>
</comment>
<gene>
    <name evidence="11" type="ORF">AMJ52_03540</name>
</gene>
<proteinExistence type="inferred from homology"/>
<feature type="transmembrane region" description="Helical" evidence="9">
    <location>
        <begin position="169"/>
        <end position="189"/>
    </location>
</feature>
<dbReference type="Proteomes" id="UP000051012">
    <property type="component" value="Unassembled WGS sequence"/>
</dbReference>
<evidence type="ECO:0000256" key="4">
    <source>
        <dbReference type="ARBA" id="ARBA00022692"/>
    </source>
</evidence>
<comment type="caution">
    <text evidence="11">The sequence shown here is derived from an EMBL/GenBank/DDBJ whole genome shotgun (WGS) entry which is preliminary data.</text>
</comment>
<organism evidence="11 12">
    <name type="scientific">candidate division TA06 bacterium DG_78</name>
    <dbReference type="NCBI Taxonomy" id="1703772"/>
    <lineage>
        <taxon>Bacteria</taxon>
        <taxon>Bacteria division TA06</taxon>
    </lineage>
</organism>
<feature type="transmembrane region" description="Helical" evidence="9">
    <location>
        <begin position="45"/>
        <end position="71"/>
    </location>
</feature>
<feature type="transmembrane region" description="Helical" evidence="9">
    <location>
        <begin position="302"/>
        <end position="327"/>
    </location>
</feature>
<name>A0A0S7YG24_UNCT6</name>
<feature type="domain" description="SLC41A/MgtE integral membrane" evidence="10">
    <location>
        <begin position="56"/>
        <end position="187"/>
    </location>
</feature>
<dbReference type="Gene3D" id="1.10.357.20">
    <property type="entry name" value="SLC41 divalent cation transporters, integral membrane domain"/>
    <property type="match status" value="2"/>
</dbReference>
<dbReference type="GO" id="GO:0008324">
    <property type="term" value="F:monoatomic cation transmembrane transporter activity"/>
    <property type="evidence" value="ECO:0007669"/>
    <property type="project" value="InterPro"/>
</dbReference>
<evidence type="ECO:0000256" key="1">
    <source>
        <dbReference type="ARBA" id="ARBA00004141"/>
    </source>
</evidence>
<keyword evidence="3" id="KW-0813">Transport</keyword>
<keyword evidence="4 9" id="KW-0812">Transmembrane</keyword>